<gene>
    <name evidence="2" type="ORF">CXY01_14480</name>
</gene>
<feature type="region of interest" description="Disordered" evidence="1">
    <location>
        <begin position="1"/>
        <end position="33"/>
    </location>
</feature>
<comment type="caution">
    <text evidence="2">The sequence shown here is derived from an EMBL/GenBank/DDBJ whole genome shotgun (WGS) entry which is preliminary data.</text>
</comment>
<feature type="region of interest" description="Disordered" evidence="1">
    <location>
        <begin position="159"/>
        <end position="179"/>
    </location>
</feature>
<evidence type="ECO:0000256" key="1">
    <source>
        <dbReference type="SAM" id="MobiDB-lite"/>
    </source>
</evidence>
<sequence length="349" mass="39013">MTVTDFPRDHDRSREPEELGSGSPGLPEVAAPLRPDAVPGLAWGPAPRLDLTISVVQEKPWSGELTWVKVHFTDLGALREHLATNFAPLFNERGRPYTRDSRRHRTKRERPQLFEAKFRSAVVAALIAGGDKDQLQRAWNMLQSCKAAPFEPDETIMSPLPVSTSWKPEARNPNAPEEVDDSAWSEFYDTLSPERIDRWETQLKEFLKTTESVQRTQYVPGVHLGSHVWGNRQQLLGWITAARSAGQAAEAIRMANTVQHYINLVIDGINKAQHNVRVWIEEGEGETEEGTTVAERALGLQLIELSRQLEALGATRKRANLVKNDHKVMVEKRRAAAASNAATAAVTQQ</sequence>
<keyword evidence="3" id="KW-1185">Reference proteome</keyword>
<proteinExistence type="predicted"/>
<protein>
    <submittedName>
        <fullName evidence="2">Uncharacterized protein</fullName>
    </submittedName>
</protein>
<evidence type="ECO:0000313" key="3">
    <source>
        <dbReference type="Proteomes" id="UP000321118"/>
    </source>
</evidence>
<accession>A0A510V249</accession>
<name>A0A510V249_9CELL</name>
<dbReference type="EMBL" id="BJUB01000004">
    <property type="protein sequence ID" value="GEK20928.1"/>
    <property type="molecule type" value="Genomic_DNA"/>
</dbReference>
<reference evidence="2 3" key="1">
    <citation type="submission" date="2019-07" db="EMBL/GenBank/DDBJ databases">
        <title>Whole genome shotgun sequence of Cellulomonas xylanilytica NBRC 101102.</title>
        <authorList>
            <person name="Hosoyama A."/>
            <person name="Uohara A."/>
            <person name="Ohji S."/>
            <person name="Ichikawa N."/>
        </authorList>
    </citation>
    <scope>NUCLEOTIDE SEQUENCE [LARGE SCALE GENOMIC DNA]</scope>
    <source>
        <strain evidence="2 3">NBRC 101102</strain>
    </source>
</reference>
<dbReference type="AlphaFoldDB" id="A0A510V249"/>
<organism evidence="2 3">
    <name type="scientific">Cellulomonas xylanilytica</name>
    <dbReference type="NCBI Taxonomy" id="233583"/>
    <lineage>
        <taxon>Bacteria</taxon>
        <taxon>Bacillati</taxon>
        <taxon>Actinomycetota</taxon>
        <taxon>Actinomycetes</taxon>
        <taxon>Micrococcales</taxon>
        <taxon>Cellulomonadaceae</taxon>
        <taxon>Cellulomonas</taxon>
    </lineage>
</organism>
<feature type="compositionally biased region" description="Basic and acidic residues" evidence="1">
    <location>
        <begin position="1"/>
        <end position="17"/>
    </location>
</feature>
<evidence type="ECO:0000313" key="2">
    <source>
        <dbReference type="EMBL" id="GEK20928.1"/>
    </source>
</evidence>
<dbReference type="Proteomes" id="UP000321118">
    <property type="component" value="Unassembled WGS sequence"/>
</dbReference>